<dbReference type="GeneID" id="9049654"/>
<keyword evidence="2" id="KW-1185">Reference proteome</keyword>
<accession>C5LTH2</accession>
<reference evidence="1 2" key="1">
    <citation type="submission" date="2008-07" db="EMBL/GenBank/DDBJ databases">
        <authorList>
            <person name="El-Sayed N."/>
            <person name="Caler E."/>
            <person name="Inman J."/>
            <person name="Amedeo P."/>
            <person name="Hass B."/>
            <person name="Wortman J."/>
        </authorList>
    </citation>
    <scope>NUCLEOTIDE SEQUENCE [LARGE SCALE GENOMIC DNA]</scope>
    <source>
        <strain evidence="2">ATCC 50983 / TXsc</strain>
    </source>
</reference>
<proteinExistence type="predicted"/>
<evidence type="ECO:0000313" key="1">
    <source>
        <dbReference type="EMBL" id="EEQ99963.1"/>
    </source>
</evidence>
<name>C5LTH2_PERM5</name>
<dbReference type="RefSeq" id="XP_002767246.1">
    <property type="nucleotide sequence ID" value="XM_002767200.1"/>
</dbReference>
<dbReference type="Proteomes" id="UP000007800">
    <property type="component" value="Unassembled WGS sequence"/>
</dbReference>
<dbReference type="EMBL" id="GG685296">
    <property type="protein sequence ID" value="EEQ99963.1"/>
    <property type="molecule type" value="Genomic_DNA"/>
</dbReference>
<sequence>MHETDKWRHFWGSRINKAQQLSGDLKSKSDGYVFLTRLAGERLLHDAALEASSAVASAQRIVNQTAVKAALATNLIERLLAQASHRAAVAEHMVTRAEAEATRAAEMARQMANNAKSSGIGGGVCRLLSRRYSQSSAMQAAAAQMAQAMGYSVAPQGVMDRSHPSPWLLNRYRVP</sequence>
<protein>
    <submittedName>
        <fullName evidence="1">Uncharacterized protein</fullName>
    </submittedName>
</protein>
<dbReference type="AlphaFoldDB" id="C5LTH2"/>
<gene>
    <name evidence="1" type="ORF">Pmar_PMAR022749</name>
</gene>
<evidence type="ECO:0000313" key="2">
    <source>
        <dbReference type="Proteomes" id="UP000007800"/>
    </source>
</evidence>
<dbReference type="InParanoid" id="C5LTH2"/>
<organism evidence="2">
    <name type="scientific">Perkinsus marinus (strain ATCC 50983 / TXsc)</name>
    <dbReference type="NCBI Taxonomy" id="423536"/>
    <lineage>
        <taxon>Eukaryota</taxon>
        <taxon>Sar</taxon>
        <taxon>Alveolata</taxon>
        <taxon>Perkinsozoa</taxon>
        <taxon>Perkinsea</taxon>
        <taxon>Perkinsida</taxon>
        <taxon>Perkinsidae</taxon>
        <taxon>Perkinsus</taxon>
    </lineage>
</organism>